<dbReference type="AlphaFoldDB" id="A0A2W0H6X8"/>
<dbReference type="GO" id="GO:0000155">
    <property type="term" value="F:phosphorelay sensor kinase activity"/>
    <property type="evidence" value="ECO:0007669"/>
    <property type="project" value="UniProtKB-UniRule"/>
</dbReference>
<gene>
    <name evidence="10" type="ORF">CR205_15870</name>
</gene>
<evidence type="ECO:0000313" key="11">
    <source>
        <dbReference type="Proteomes" id="UP000248066"/>
    </source>
</evidence>
<dbReference type="RefSeq" id="WP_110521137.1">
    <property type="nucleotide sequence ID" value="NZ_PDOF01000003.1"/>
</dbReference>
<keyword evidence="7" id="KW-0378">Hydrolase</keyword>
<dbReference type="GO" id="GO:0004721">
    <property type="term" value="F:phosphoprotein phosphatase activity"/>
    <property type="evidence" value="ECO:0007669"/>
    <property type="project" value="UniProtKB-UniRule"/>
</dbReference>
<dbReference type="Proteomes" id="UP000248066">
    <property type="component" value="Unassembled WGS sequence"/>
</dbReference>
<dbReference type="InterPro" id="IPR050482">
    <property type="entry name" value="Sensor_HK_TwoCompSys"/>
</dbReference>
<dbReference type="GO" id="GO:0046983">
    <property type="term" value="F:protein dimerization activity"/>
    <property type="evidence" value="ECO:0007669"/>
    <property type="project" value="InterPro"/>
</dbReference>
<dbReference type="PIRSF" id="PIRSF003169">
    <property type="entry name" value="STHK_DegS"/>
    <property type="match status" value="1"/>
</dbReference>
<proteinExistence type="predicted"/>
<keyword evidence="4 7" id="KW-0418">Kinase</keyword>
<evidence type="ECO:0000259" key="9">
    <source>
        <dbReference type="PROSITE" id="PS50109"/>
    </source>
</evidence>
<feature type="domain" description="Histidine kinase" evidence="9">
    <location>
        <begin position="186"/>
        <end position="382"/>
    </location>
</feature>
<keyword evidence="7" id="KW-0904">Protein phosphatase</keyword>
<comment type="function">
    <text evidence="7">Member of the two-component regulatory system DegS/DegU, which plays an important role in the transition growth phase.</text>
</comment>
<keyword evidence="8" id="KW-0175">Coiled coil</keyword>
<evidence type="ECO:0000256" key="2">
    <source>
        <dbReference type="ARBA" id="ARBA00022679"/>
    </source>
</evidence>
<keyword evidence="3 7" id="KW-0547">Nucleotide-binding</keyword>
<comment type="subcellular location">
    <subcellularLocation>
        <location evidence="7">Cytoplasm</location>
    </subcellularLocation>
</comment>
<dbReference type="InterPro" id="IPR008595">
    <property type="entry name" value="DegS"/>
</dbReference>
<dbReference type="EC" id="2.7.13.3" evidence="7"/>
<evidence type="ECO:0000313" key="10">
    <source>
        <dbReference type="EMBL" id="PYZ95860.1"/>
    </source>
</evidence>
<keyword evidence="7" id="KW-0963">Cytoplasm</keyword>
<dbReference type="InterPro" id="IPR005467">
    <property type="entry name" value="His_kinase_dom"/>
</dbReference>
<evidence type="ECO:0000256" key="4">
    <source>
        <dbReference type="ARBA" id="ARBA00022777"/>
    </source>
</evidence>
<dbReference type="OrthoDB" id="9781904at2"/>
<evidence type="ECO:0000256" key="3">
    <source>
        <dbReference type="ARBA" id="ARBA00022741"/>
    </source>
</evidence>
<evidence type="ECO:0000256" key="8">
    <source>
        <dbReference type="SAM" id="Coils"/>
    </source>
</evidence>
<organism evidence="10 11">
    <name type="scientific">Alteribacter lacisalsi</name>
    <dbReference type="NCBI Taxonomy" id="2045244"/>
    <lineage>
        <taxon>Bacteria</taxon>
        <taxon>Bacillati</taxon>
        <taxon>Bacillota</taxon>
        <taxon>Bacilli</taxon>
        <taxon>Bacillales</taxon>
        <taxon>Bacillaceae</taxon>
        <taxon>Alteribacter</taxon>
    </lineage>
</organism>
<dbReference type="Gene3D" id="3.30.565.10">
    <property type="entry name" value="Histidine kinase-like ATPase, C-terminal domain"/>
    <property type="match status" value="1"/>
</dbReference>
<dbReference type="Gene3D" id="1.20.5.1930">
    <property type="match status" value="1"/>
</dbReference>
<sequence length="382" mass="43620">MERQTEERSATEQLDDILNSMVETVGQSKEEIFAIGENSRTEYDRLKAETTQLQSKVLSLLEKTERMEHNSRFARNRLAEVSKHVSNYSDLQVKEAYEIANDYQVQLAVLRQEEKQLREKKDNIERRLMNLKGTLEKAETISAQINVVIHYLTGDLQNISDVVADAREMQKFGLKIIEAQEEERKRLSREIHDGPAQTMAHVMLRSELVERIYNEDGIEAALAEIKSLRGVVKSSLAEVRRIIYDLRPMALDDLGLVPTISKYLKNFQEQTGLNISFRNIGREIRLPSEMEVAIFRFIQESVQNAYKHADPKEVKVKIELEPTQALAVIKDDGKGFNPEEKKEGSFGLMGMRERVNMLDGQLTITSKPGDGTLIMVQIPITG</sequence>
<evidence type="ECO:0000256" key="7">
    <source>
        <dbReference type="PIRNR" id="PIRNR003169"/>
    </source>
</evidence>
<keyword evidence="5 7" id="KW-0067">ATP-binding</keyword>
<dbReference type="EMBL" id="PDOF01000003">
    <property type="protein sequence ID" value="PYZ95860.1"/>
    <property type="molecule type" value="Genomic_DNA"/>
</dbReference>
<dbReference type="SUPFAM" id="SSF55874">
    <property type="entry name" value="ATPase domain of HSP90 chaperone/DNA topoisomerase II/histidine kinase"/>
    <property type="match status" value="1"/>
</dbReference>
<dbReference type="PANTHER" id="PTHR24421">
    <property type="entry name" value="NITRATE/NITRITE SENSOR PROTEIN NARX-RELATED"/>
    <property type="match status" value="1"/>
</dbReference>
<dbReference type="Pfam" id="PF02518">
    <property type="entry name" value="HATPase_c"/>
    <property type="match status" value="1"/>
</dbReference>
<evidence type="ECO:0000256" key="5">
    <source>
        <dbReference type="ARBA" id="ARBA00022840"/>
    </source>
</evidence>
<keyword evidence="11" id="KW-1185">Reference proteome</keyword>
<dbReference type="Pfam" id="PF05384">
    <property type="entry name" value="DegS"/>
    <property type="match status" value="1"/>
</dbReference>
<keyword evidence="6 7" id="KW-0902">Two-component regulatory system</keyword>
<evidence type="ECO:0000256" key="1">
    <source>
        <dbReference type="ARBA" id="ARBA00000085"/>
    </source>
</evidence>
<dbReference type="GO" id="GO:0005524">
    <property type="term" value="F:ATP binding"/>
    <property type="evidence" value="ECO:0007669"/>
    <property type="project" value="UniProtKB-UniRule"/>
</dbReference>
<dbReference type="InterPro" id="IPR003594">
    <property type="entry name" value="HATPase_dom"/>
</dbReference>
<comment type="caution">
    <text evidence="10">The sequence shown here is derived from an EMBL/GenBank/DDBJ whole genome shotgun (WGS) entry which is preliminary data.</text>
</comment>
<dbReference type="EC" id="3.1.3.-" evidence="7"/>
<evidence type="ECO:0000256" key="6">
    <source>
        <dbReference type="ARBA" id="ARBA00023012"/>
    </source>
</evidence>
<protein>
    <recommendedName>
        <fullName evidence="7">Signal transduction histidine-protein kinase/phosphatase DegS</fullName>
        <ecNumber evidence="7">2.7.13.3</ecNumber>
        <ecNumber evidence="7">3.1.3.-</ecNumber>
    </recommendedName>
</protein>
<feature type="coiled-coil region" evidence="8">
    <location>
        <begin position="93"/>
        <end position="141"/>
    </location>
</feature>
<dbReference type="GO" id="GO:0016020">
    <property type="term" value="C:membrane"/>
    <property type="evidence" value="ECO:0007669"/>
    <property type="project" value="InterPro"/>
</dbReference>
<dbReference type="PROSITE" id="PS50109">
    <property type="entry name" value="HIS_KIN"/>
    <property type="match status" value="1"/>
</dbReference>
<reference evidence="10 11" key="1">
    <citation type="submission" date="2017-10" db="EMBL/GenBank/DDBJ databases">
        <title>Bacillus sp. nov., a halophilic bacterium isolated from a Yangshapao Lake.</title>
        <authorList>
            <person name="Wang H."/>
        </authorList>
    </citation>
    <scope>NUCLEOTIDE SEQUENCE [LARGE SCALE GENOMIC DNA]</scope>
    <source>
        <strain evidence="10 11">YSP-3</strain>
    </source>
</reference>
<dbReference type="SMART" id="SM00387">
    <property type="entry name" value="HATPase_c"/>
    <property type="match status" value="1"/>
</dbReference>
<dbReference type="InterPro" id="IPR036890">
    <property type="entry name" value="HATPase_C_sf"/>
</dbReference>
<dbReference type="PANTHER" id="PTHR24421:SF55">
    <property type="entry name" value="SENSOR HISTIDINE KINASE YDFH"/>
    <property type="match status" value="1"/>
</dbReference>
<accession>A0A2W0H6X8</accession>
<dbReference type="Pfam" id="PF07730">
    <property type="entry name" value="HisKA_3"/>
    <property type="match status" value="1"/>
</dbReference>
<dbReference type="InterPro" id="IPR011712">
    <property type="entry name" value="Sig_transdc_His_kin_sub3_dim/P"/>
</dbReference>
<dbReference type="GO" id="GO:0005737">
    <property type="term" value="C:cytoplasm"/>
    <property type="evidence" value="ECO:0007669"/>
    <property type="project" value="UniProtKB-SubCell"/>
</dbReference>
<keyword evidence="2 7" id="KW-0808">Transferase</keyword>
<comment type="catalytic activity">
    <reaction evidence="1 7">
        <text>ATP + protein L-histidine = ADP + protein N-phospho-L-histidine.</text>
        <dbReference type="EC" id="2.7.13.3"/>
    </reaction>
</comment>
<name>A0A2W0H6X8_9BACI</name>
<dbReference type="CDD" id="cd16917">
    <property type="entry name" value="HATPase_UhpB-NarQ-NarX-like"/>
    <property type="match status" value="1"/>
</dbReference>
<dbReference type="InterPro" id="IPR016381">
    <property type="entry name" value="Sig_transdc_His_kinase_DegS"/>
</dbReference>